<dbReference type="GO" id="GO:0016787">
    <property type="term" value="F:hydrolase activity"/>
    <property type="evidence" value="ECO:0007669"/>
    <property type="project" value="UniProtKB-KW"/>
</dbReference>
<gene>
    <name evidence="5" type="ORF">CRM94_03750</name>
</gene>
<comment type="similarity">
    <text evidence="3">Belongs to the Nudix hydrolase family.</text>
</comment>
<dbReference type="EMBL" id="PDDY01000001">
    <property type="protein sequence ID" value="PEH41347.1"/>
    <property type="molecule type" value="Genomic_DNA"/>
</dbReference>
<sequence length="151" mass="16594">MNGQSYIGWLRSHVGNARIISPSVAAVIHDEQGRLLLQEKASGEPWGLPAGGIELGESPQEAIIREVMEETGYRVDVKGILGVFGGREFRYTYPSGDQLEYVVTLFACQIVGGTGEPIDSETKSIAYFHRHEMPTLALPYPIDVLYSTPRA</sequence>
<dbReference type="AlphaFoldDB" id="A0A2A7SCG9"/>
<comment type="caution">
    <text evidence="5">The sequence shown here is derived from an EMBL/GenBank/DDBJ whole genome shotgun (WGS) entry which is preliminary data.</text>
</comment>
<feature type="domain" description="Nudix hydrolase" evidence="4">
    <location>
        <begin position="19"/>
        <end position="151"/>
    </location>
</feature>
<dbReference type="InterPro" id="IPR020476">
    <property type="entry name" value="Nudix_hydrolase"/>
</dbReference>
<dbReference type="Proteomes" id="UP000220629">
    <property type="component" value="Unassembled WGS sequence"/>
</dbReference>
<evidence type="ECO:0000256" key="1">
    <source>
        <dbReference type="ARBA" id="ARBA00001946"/>
    </source>
</evidence>
<name>A0A2A7SCG9_BURGA</name>
<evidence type="ECO:0000313" key="6">
    <source>
        <dbReference type="Proteomes" id="UP000220629"/>
    </source>
</evidence>
<dbReference type="PROSITE" id="PS00893">
    <property type="entry name" value="NUDIX_BOX"/>
    <property type="match status" value="1"/>
</dbReference>
<dbReference type="PRINTS" id="PR00502">
    <property type="entry name" value="NUDIXFAMILY"/>
</dbReference>
<dbReference type="PROSITE" id="PS51462">
    <property type="entry name" value="NUDIX"/>
    <property type="match status" value="1"/>
</dbReference>
<protein>
    <submittedName>
        <fullName evidence="5">NUDIX domain-containing protein</fullName>
    </submittedName>
</protein>
<dbReference type="PANTHER" id="PTHR43046:SF2">
    <property type="entry name" value="8-OXO-DGTP DIPHOSPHATASE-RELATED"/>
    <property type="match status" value="1"/>
</dbReference>
<evidence type="ECO:0000313" key="5">
    <source>
        <dbReference type="EMBL" id="PEH41347.1"/>
    </source>
</evidence>
<dbReference type="PANTHER" id="PTHR43046">
    <property type="entry name" value="GDP-MANNOSE MANNOSYL HYDROLASE"/>
    <property type="match status" value="1"/>
</dbReference>
<evidence type="ECO:0000256" key="3">
    <source>
        <dbReference type="RuleBase" id="RU003476"/>
    </source>
</evidence>
<dbReference type="InterPro" id="IPR015797">
    <property type="entry name" value="NUDIX_hydrolase-like_dom_sf"/>
</dbReference>
<keyword evidence="2 3" id="KW-0378">Hydrolase</keyword>
<evidence type="ECO:0000259" key="4">
    <source>
        <dbReference type="PROSITE" id="PS51462"/>
    </source>
</evidence>
<proteinExistence type="inferred from homology"/>
<dbReference type="RefSeq" id="WP_096752320.1">
    <property type="nucleotide sequence ID" value="NZ_CADEPO010000007.1"/>
</dbReference>
<evidence type="ECO:0000256" key="2">
    <source>
        <dbReference type="ARBA" id="ARBA00022801"/>
    </source>
</evidence>
<dbReference type="InterPro" id="IPR000086">
    <property type="entry name" value="NUDIX_hydrolase_dom"/>
</dbReference>
<organism evidence="5 6">
    <name type="scientific">Burkholderia gladioli</name>
    <name type="common">Pseudomonas marginata</name>
    <name type="synonym">Phytomonas marginata</name>
    <dbReference type="NCBI Taxonomy" id="28095"/>
    <lineage>
        <taxon>Bacteria</taxon>
        <taxon>Pseudomonadati</taxon>
        <taxon>Pseudomonadota</taxon>
        <taxon>Betaproteobacteria</taxon>
        <taxon>Burkholderiales</taxon>
        <taxon>Burkholderiaceae</taxon>
        <taxon>Burkholderia</taxon>
    </lineage>
</organism>
<comment type="cofactor">
    <cofactor evidence="1">
        <name>Mg(2+)</name>
        <dbReference type="ChEBI" id="CHEBI:18420"/>
    </cofactor>
</comment>
<dbReference type="SUPFAM" id="SSF55811">
    <property type="entry name" value="Nudix"/>
    <property type="match status" value="1"/>
</dbReference>
<dbReference type="InterPro" id="IPR020084">
    <property type="entry name" value="NUDIX_hydrolase_CS"/>
</dbReference>
<dbReference type="Gene3D" id="3.90.79.10">
    <property type="entry name" value="Nucleoside Triphosphate Pyrophosphohydrolase"/>
    <property type="match status" value="1"/>
</dbReference>
<dbReference type="Pfam" id="PF00293">
    <property type="entry name" value="NUDIX"/>
    <property type="match status" value="1"/>
</dbReference>
<accession>A0A2A7SCG9</accession>
<reference evidence="6" key="1">
    <citation type="submission" date="2017-09" db="EMBL/GenBank/DDBJ databases">
        <title>FDA dAtabase for Regulatory Grade micrObial Sequences (FDA-ARGOS): Supporting development and validation of Infectious Disease Dx tests.</title>
        <authorList>
            <person name="Minogue T."/>
            <person name="Wolcott M."/>
            <person name="Wasieloski L."/>
            <person name="Aguilar W."/>
            <person name="Moore D."/>
            <person name="Tallon L."/>
            <person name="Sadzewicz L."/>
            <person name="Ott S."/>
            <person name="Zhao X."/>
            <person name="Nagaraj S."/>
            <person name="Vavikolanu K."/>
            <person name="Aluvathingal J."/>
            <person name="Nadendla S."/>
            <person name="Sichtig H."/>
        </authorList>
    </citation>
    <scope>NUCLEOTIDE SEQUENCE [LARGE SCALE GENOMIC DNA]</scope>
    <source>
        <strain evidence="6">FDAARGOS_390</strain>
    </source>
</reference>